<feature type="transmembrane region" description="Helical" evidence="7">
    <location>
        <begin position="160"/>
        <end position="182"/>
    </location>
</feature>
<dbReference type="PANTHER" id="PTHR42718:SF9">
    <property type="entry name" value="MAJOR FACILITATOR SUPERFAMILY MULTIDRUG TRANSPORTER MFSC"/>
    <property type="match status" value="1"/>
</dbReference>
<comment type="caution">
    <text evidence="9">The sequence shown here is derived from an EMBL/GenBank/DDBJ whole genome shotgun (WGS) entry which is preliminary data.</text>
</comment>
<evidence type="ECO:0000256" key="1">
    <source>
        <dbReference type="ARBA" id="ARBA00004141"/>
    </source>
</evidence>
<feature type="compositionally biased region" description="Polar residues" evidence="6">
    <location>
        <begin position="23"/>
        <end position="32"/>
    </location>
</feature>
<evidence type="ECO:0000259" key="8">
    <source>
        <dbReference type="PROSITE" id="PS50850"/>
    </source>
</evidence>
<evidence type="ECO:0000313" key="9">
    <source>
        <dbReference type="EMBL" id="KAI9637662.1"/>
    </source>
</evidence>
<feature type="transmembrane region" description="Helical" evidence="7">
    <location>
        <begin position="269"/>
        <end position="289"/>
    </location>
</feature>
<dbReference type="InterPro" id="IPR020846">
    <property type="entry name" value="MFS_dom"/>
</dbReference>
<keyword evidence="5 7" id="KW-0472">Membrane</keyword>
<dbReference type="PROSITE" id="PS50850">
    <property type="entry name" value="MFS"/>
    <property type="match status" value="1"/>
</dbReference>
<dbReference type="EMBL" id="JAKWFO010000004">
    <property type="protein sequence ID" value="KAI9637662.1"/>
    <property type="molecule type" value="Genomic_DNA"/>
</dbReference>
<feature type="transmembrane region" description="Helical" evidence="7">
    <location>
        <begin position="67"/>
        <end position="90"/>
    </location>
</feature>
<evidence type="ECO:0000256" key="3">
    <source>
        <dbReference type="ARBA" id="ARBA00022692"/>
    </source>
</evidence>
<dbReference type="PANTHER" id="PTHR42718">
    <property type="entry name" value="MAJOR FACILITATOR SUPERFAMILY MULTIDRUG TRANSPORTER MFSC"/>
    <property type="match status" value="1"/>
</dbReference>
<dbReference type="Proteomes" id="UP001164286">
    <property type="component" value="Unassembled WGS sequence"/>
</dbReference>
<feature type="transmembrane region" description="Helical" evidence="7">
    <location>
        <begin position="194"/>
        <end position="217"/>
    </location>
</feature>
<reference evidence="9" key="1">
    <citation type="journal article" date="2022" name="G3 (Bethesda)">
        <title>High quality genome of the basidiomycete yeast Dioszegia hungarica PDD-24b-2 isolated from cloud water.</title>
        <authorList>
            <person name="Jarrige D."/>
            <person name="Haridas S."/>
            <person name="Bleykasten-Grosshans C."/>
            <person name="Joly M."/>
            <person name="Nadalig T."/>
            <person name="Sancelme M."/>
            <person name="Vuilleumier S."/>
            <person name="Grigoriev I.V."/>
            <person name="Amato P."/>
            <person name="Bringel F."/>
        </authorList>
    </citation>
    <scope>NUCLEOTIDE SEQUENCE</scope>
    <source>
        <strain evidence="9">PDD-24b-2</strain>
    </source>
</reference>
<dbReference type="InterPro" id="IPR011701">
    <property type="entry name" value="MFS"/>
</dbReference>
<keyword evidence="2" id="KW-0813">Transport</keyword>
<name>A0AA38LUT6_9TREE</name>
<feature type="transmembrane region" description="Helical" evidence="7">
    <location>
        <begin position="336"/>
        <end position="356"/>
    </location>
</feature>
<feature type="transmembrane region" description="Helical" evidence="7">
    <location>
        <begin position="135"/>
        <end position="154"/>
    </location>
</feature>
<feature type="transmembrane region" description="Helical" evidence="7">
    <location>
        <begin position="402"/>
        <end position="420"/>
    </location>
</feature>
<evidence type="ECO:0000256" key="2">
    <source>
        <dbReference type="ARBA" id="ARBA00022448"/>
    </source>
</evidence>
<comment type="subcellular location">
    <subcellularLocation>
        <location evidence="1">Membrane</location>
        <topology evidence="1">Multi-pass membrane protein</topology>
    </subcellularLocation>
</comment>
<dbReference type="SUPFAM" id="SSF103473">
    <property type="entry name" value="MFS general substrate transporter"/>
    <property type="match status" value="2"/>
</dbReference>
<feature type="compositionally biased region" description="Low complexity" evidence="6">
    <location>
        <begin position="9"/>
        <end position="22"/>
    </location>
</feature>
<feature type="region of interest" description="Disordered" evidence="6">
    <location>
        <begin position="1"/>
        <end position="55"/>
    </location>
</feature>
<dbReference type="RefSeq" id="XP_052947439.1">
    <property type="nucleotide sequence ID" value="XM_053092510.1"/>
</dbReference>
<evidence type="ECO:0000256" key="5">
    <source>
        <dbReference type="ARBA" id="ARBA00023136"/>
    </source>
</evidence>
<evidence type="ECO:0000256" key="4">
    <source>
        <dbReference type="ARBA" id="ARBA00022989"/>
    </source>
</evidence>
<keyword evidence="4 7" id="KW-1133">Transmembrane helix</keyword>
<organism evidence="9 10">
    <name type="scientific">Dioszegia hungarica</name>
    <dbReference type="NCBI Taxonomy" id="4972"/>
    <lineage>
        <taxon>Eukaryota</taxon>
        <taxon>Fungi</taxon>
        <taxon>Dikarya</taxon>
        <taxon>Basidiomycota</taxon>
        <taxon>Agaricomycotina</taxon>
        <taxon>Tremellomycetes</taxon>
        <taxon>Tremellales</taxon>
        <taxon>Bulleribasidiaceae</taxon>
        <taxon>Dioszegia</taxon>
    </lineage>
</organism>
<dbReference type="InterPro" id="IPR036259">
    <property type="entry name" value="MFS_trans_sf"/>
</dbReference>
<protein>
    <submittedName>
        <fullName evidence="9">Major facilitator superfamily domain-containing protein</fullName>
    </submittedName>
</protein>
<sequence length="547" mass="59895">MSTSAIPRTDTMTSTAPTSSSTPNVLSPTPTINGDVDNTYDKVEPSPTTDGARDPAQKVIMSQKKKWFLLGVFSLAFFIDIWSYSAFFIFTGPISNDLSVDFAQQSWVITSYAVTFSAFLLLWGRVSDLFSAKPVFAFGFIALGVLNLVISFLPDKYSFFVLRAVSGIAGAALIPAAFRLIVAVFEPHELGKAFTIYGMSGAVANTTGIIVAGFVEYIPNKGQMVAWRWFFRILAAVILPFALGSLYWIPAPAPRTTPLNNVWKRLDLVGSLSMLFGIILLILGLTLGASDGWRTPGFLVPFLLSFVLFPFFFIWESRIPAEYALLPPATWRIPNFAILIAFALYIYAWWSLNFLPFIETFVRVHGDIAIIAAVRMLPQGIAAGAITIFLTLYPQYVARPRWPIVIGMVAGLVGYVLFIFSEGMVGDHYWKFIFTGSVIGSAGTMLVFTATNVGVMTSVPPEMAGVAGAVLQVALQVGSAVALSIQAGLLTIEPGNLTNWVNVRISYIFVLGWGVIWLVGFLVFYKPGRKLSKEEQAEQGERVVAHM</sequence>
<evidence type="ECO:0000256" key="7">
    <source>
        <dbReference type="SAM" id="Phobius"/>
    </source>
</evidence>
<keyword evidence="3 7" id="KW-0812">Transmembrane</keyword>
<feature type="domain" description="Major facilitator superfamily (MFS) profile" evidence="8">
    <location>
        <begin position="69"/>
        <end position="529"/>
    </location>
</feature>
<feature type="transmembrane region" description="Helical" evidence="7">
    <location>
        <begin position="505"/>
        <end position="525"/>
    </location>
</feature>
<gene>
    <name evidence="9" type="ORF">MKK02DRAFT_43589</name>
</gene>
<dbReference type="GO" id="GO:0016020">
    <property type="term" value="C:membrane"/>
    <property type="evidence" value="ECO:0007669"/>
    <property type="project" value="UniProtKB-SubCell"/>
</dbReference>
<keyword evidence="10" id="KW-1185">Reference proteome</keyword>
<evidence type="ECO:0000313" key="10">
    <source>
        <dbReference type="Proteomes" id="UP001164286"/>
    </source>
</evidence>
<accession>A0AA38LUT6</accession>
<proteinExistence type="predicted"/>
<feature type="transmembrane region" description="Helical" evidence="7">
    <location>
        <begin position="432"/>
        <end position="451"/>
    </location>
</feature>
<feature type="transmembrane region" description="Helical" evidence="7">
    <location>
        <begin position="463"/>
        <end position="485"/>
    </location>
</feature>
<feature type="transmembrane region" description="Helical" evidence="7">
    <location>
        <begin position="229"/>
        <end position="249"/>
    </location>
</feature>
<feature type="transmembrane region" description="Helical" evidence="7">
    <location>
        <begin position="368"/>
        <end position="390"/>
    </location>
</feature>
<dbReference type="Pfam" id="PF07690">
    <property type="entry name" value="MFS_1"/>
    <property type="match status" value="1"/>
</dbReference>
<feature type="transmembrane region" description="Helical" evidence="7">
    <location>
        <begin position="102"/>
        <end position="123"/>
    </location>
</feature>
<dbReference type="GeneID" id="77731715"/>
<feature type="transmembrane region" description="Helical" evidence="7">
    <location>
        <begin position="295"/>
        <end position="315"/>
    </location>
</feature>
<dbReference type="Gene3D" id="1.20.1250.20">
    <property type="entry name" value="MFS general substrate transporter like domains"/>
    <property type="match status" value="2"/>
</dbReference>
<evidence type="ECO:0000256" key="6">
    <source>
        <dbReference type="SAM" id="MobiDB-lite"/>
    </source>
</evidence>
<dbReference type="AlphaFoldDB" id="A0AA38LUT6"/>
<dbReference type="GO" id="GO:0022857">
    <property type="term" value="F:transmembrane transporter activity"/>
    <property type="evidence" value="ECO:0007669"/>
    <property type="project" value="InterPro"/>
</dbReference>